<organism evidence="9">
    <name type="scientific">Chlamydia pneumoniae</name>
    <name type="common">Chlamydophila pneumoniae</name>
    <dbReference type="NCBI Taxonomy" id="83558"/>
    <lineage>
        <taxon>Bacteria</taxon>
        <taxon>Pseudomonadati</taxon>
        <taxon>Chlamydiota</taxon>
        <taxon>Chlamydiia</taxon>
        <taxon>Chlamydiales</taxon>
        <taxon>Chlamydiaceae</taxon>
        <taxon>Chlamydia/Chlamydophila group</taxon>
        <taxon>Chlamydia</taxon>
    </lineage>
</organism>
<evidence type="ECO:0000256" key="1">
    <source>
        <dbReference type="ARBA" id="ARBA00007151"/>
    </source>
</evidence>
<evidence type="ECO:0000256" key="4">
    <source>
        <dbReference type="ARBA" id="ARBA00022980"/>
    </source>
</evidence>
<keyword evidence="3 6" id="KW-0694">RNA-binding</keyword>
<dbReference type="InterPro" id="IPR005717">
    <property type="entry name" value="Ribosomal_uS7_bac/org-type"/>
</dbReference>
<dbReference type="InterPro" id="IPR020606">
    <property type="entry name" value="Ribosomal_uS7_CS"/>
</dbReference>
<comment type="similarity">
    <text evidence="1 6 7">Belongs to the universal ribosomal protein uS7 family.</text>
</comment>
<sequence>MSRRHSAEKRDIPGDPIYGSVILEKFINKVMMHGKKSVARKIVYSALERFGKKLNLENVLEGFEEALENAKPILEVRSRRVGGATYQVPVEVASERRNCLAMQWIIKHARSKPGKSMEVGLATELIDCFNKQGATIKKREDTHRMAEANKAFAHYKW</sequence>
<evidence type="ECO:0000256" key="6">
    <source>
        <dbReference type="HAMAP-Rule" id="MF_00480"/>
    </source>
</evidence>
<dbReference type="HAMAP" id="MF_00480_B">
    <property type="entry name" value="Ribosomal_uS7_B"/>
    <property type="match status" value="1"/>
</dbReference>
<gene>
    <name evidence="6" type="primary">rpsG</name>
    <name evidence="9" type="ORF">BN1224_DC9_BS_01480</name>
</gene>
<evidence type="ECO:0000256" key="3">
    <source>
        <dbReference type="ARBA" id="ARBA00022884"/>
    </source>
</evidence>
<dbReference type="NCBIfam" id="TIGR01029">
    <property type="entry name" value="rpsG_bact"/>
    <property type="match status" value="1"/>
</dbReference>
<dbReference type="GO" id="GO:0000049">
    <property type="term" value="F:tRNA binding"/>
    <property type="evidence" value="ECO:0007669"/>
    <property type="project" value="UniProtKB-UniRule"/>
</dbReference>
<dbReference type="InterPro" id="IPR023798">
    <property type="entry name" value="Ribosomal_uS7_dom"/>
</dbReference>
<name>A0A0F7WQV2_CHLPN</name>
<dbReference type="CDD" id="cd14869">
    <property type="entry name" value="uS7_Bacteria"/>
    <property type="match status" value="1"/>
</dbReference>
<dbReference type="InterPro" id="IPR036823">
    <property type="entry name" value="Ribosomal_uS7_dom_sf"/>
</dbReference>
<dbReference type="PROSITE" id="PS00052">
    <property type="entry name" value="RIBOSOMAL_S7"/>
    <property type="match status" value="1"/>
</dbReference>
<evidence type="ECO:0000256" key="5">
    <source>
        <dbReference type="ARBA" id="ARBA00023274"/>
    </source>
</evidence>
<dbReference type="Pfam" id="PF00177">
    <property type="entry name" value="Ribosomal_S7"/>
    <property type="match status" value="1"/>
</dbReference>
<dbReference type="SUPFAM" id="SSF47973">
    <property type="entry name" value="Ribosomal protein S7"/>
    <property type="match status" value="1"/>
</dbReference>
<dbReference type="Gene3D" id="1.10.455.10">
    <property type="entry name" value="Ribosomal protein S7 domain"/>
    <property type="match status" value="1"/>
</dbReference>
<dbReference type="GO" id="GO:0015935">
    <property type="term" value="C:small ribosomal subunit"/>
    <property type="evidence" value="ECO:0007669"/>
    <property type="project" value="InterPro"/>
</dbReference>
<dbReference type="InterPro" id="IPR000235">
    <property type="entry name" value="Ribosomal_uS7"/>
</dbReference>
<keyword evidence="2 6" id="KW-0699">rRNA-binding</keyword>
<comment type="function">
    <text evidence="6">One of the primary rRNA binding proteins, it binds directly to 16S rRNA where it nucleates assembly of the head domain of the 30S subunit. Is located at the subunit interface close to the decoding center, probably blocks exit of the E-site tRNA.</text>
</comment>
<keyword evidence="4 6" id="KW-0689">Ribosomal protein</keyword>
<reference evidence="9" key="1">
    <citation type="submission" date="2015-05" db="EMBL/GenBank/DDBJ databases">
        <authorList>
            <person name="Rattei Thomas"/>
        </authorList>
    </citation>
    <scope>NUCLEOTIDE SEQUENCE</scope>
    <source>
        <strain evidence="9">DC9</strain>
    </source>
</reference>
<dbReference type="PIRSF" id="PIRSF002122">
    <property type="entry name" value="RPS7p_RPS7a_RPS5e_RPS7o"/>
    <property type="match status" value="1"/>
</dbReference>
<evidence type="ECO:0000259" key="8">
    <source>
        <dbReference type="Pfam" id="PF00177"/>
    </source>
</evidence>
<evidence type="ECO:0000256" key="7">
    <source>
        <dbReference type="RuleBase" id="RU003619"/>
    </source>
</evidence>
<protein>
    <recommendedName>
        <fullName evidence="6">Small ribosomal subunit protein uS7</fullName>
    </recommendedName>
</protein>
<dbReference type="GO" id="GO:0003735">
    <property type="term" value="F:structural constituent of ribosome"/>
    <property type="evidence" value="ECO:0007669"/>
    <property type="project" value="InterPro"/>
</dbReference>
<keyword evidence="5 6" id="KW-0687">Ribonucleoprotein</keyword>
<dbReference type="GO" id="GO:0006412">
    <property type="term" value="P:translation"/>
    <property type="evidence" value="ECO:0007669"/>
    <property type="project" value="UniProtKB-UniRule"/>
</dbReference>
<dbReference type="PANTHER" id="PTHR11205">
    <property type="entry name" value="RIBOSOMAL PROTEIN S7"/>
    <property type="match status" value="1"/>
</dbReference>
<evidence type="ECO:0000256" key="2">
    <source>
        <dbReference type="ARBA" id="ARBA00022730"/>
    </source>
</evidence>
<accession>A0A0F7WQV2</accession>
<dbReference type="AlphaFoldDB" id="A0A0F7WQV2"/>
<dbReference type="EMBL" id="LN847049">
    <property type="protein sequence ID" value="CRI42665.1"/>
    <property type="molecule type" value="Genomic_DNA"/>
</dbReference>
<proteinExistence type="inferred from homology"/>
<dbReference type="GO" id="GO:0019843">
    <property type="term" value="F:rRNA binding"/>
    <property type="evidence" value="ECO:0007669"/>
    <property type="project" value="UniProtKB-UniRule"/>
</dbReference>
<dbReference type="FunFam" id="1.10.455.10:FF:000001">
    <property type="entry name" value="30S ribosomal protein S7"/>
    <property type="match status" value="1"/>
</dbReference>
<evidence type="ECO:0000313" key="9">
    <source>
        <dbReference type="EMBL" id="CRI42665.1"/>
    </source>
</evidence>
<feature type="domain" description="Small ribosomal subunit protein uS7" evidence="8">
    <location>
        <begin position="2"/>
        <end position="150"/>
    </location>
</feature>
<keyword evidence="6" id="KW-0820">tRNA-binding</keyword>
<comment type="subunit">
    <text evidence="6">Part of the 30S ribosomal subunit. Contacts proteins S9 and S11.</text>
</comment>